<dbReference type="InterPro" id="IPR050905">
    <property type="entry name" value="Plant_NBS-LRR"/>
</dbReference>
<dbReference type="EMBL" id="RDQH01000340">
    <property type="protein sequence ID" value="RXH76789.1"/>
    <property type="molecule type" value="Genomic_DNA"/>
</dbReference>
<dbReference type="AlphaFoldDB" id="A0A498I1K0"/>
<accession>A0A498I1K0</accession>
<sequence>MKPEYYDIPIEYLVQYGWGRGYFSSNVTFEEARNRVHSLVDKLQRRFLLLDSSMREATKMHDVVRDVAISIASRDPHGFLIRSHAKNNGWPNLATCDHYTTISLVGNLEI</sequence>
<keyword evidence="3" id="KW-1185">Reference proteome</keyword>
<evidence type="ECO:0000313" key="2">
    <source>
        <dbReference type="EMBL" id="RXH76789.1"/>
    </source>
</evidence>
<evidence type="ECO:0000313" key="3">
    <source>
        <dbReference type="Proteomes" id="UP000290289"/>
    </source>
</evidence>
<name>A0A498I1K0_MALDO</name>
<organism evidence="2 3">
    <name type="scientific">Malus domestica</name>
    <name type="common">Apple</name>
    <name type="synonym">Pyrus malus</name>
    <dbReference type="NCBI Taxonomy" id="3750"/>
    <lineage>
        <taxon>Eukaryota</taxon>
        <taxon>Viridiplantae</taxon>
        <taxon>Streptophyta</taxon>
        <taxon>Embryophyta</taxon>
        <taxon>Tracheophyta</taxon>
        <taxon>Spermatophyta</taxon>
        <taxon>Magnoliopsida</taxon>
        <taxon>eudicotyledons</taxon>
        <taxon>Gunneridae</taxon>
        <taxon>Pentapetalae</taxon>
        <taxon>rosids</taxon>
        <taxon>fabids</taxon>
        <taxon>Rosales</taxon>
        <taxon>Rosaceae</taxon>
        <taxon>Amygdaloideae</taxon>
        <taxon>Maleae</taxon>
        <taxon>Malus</taxon>
    </lineage>
</organism>
<dbReference type="PANTHER" id="PTHR33463:SF203">
    <property type="entry name" value="AAA+ ATPASE DOMAIN-CONTAINING PROTEIN"/>
    <property type="match status" value="1"/>
</dbReference>
<protein>
    <submittedName>
        <fullName evidence="2">Uncharacterized protein</fullName>
    </submittedName>
</protein>
<reference evidence="2 3" key="1">
    <citation type="submission" date="2018-10" db="EMBL/GenBank/DDBJ databases">
        <title>A high-quality apple genome assembly.</title>
        <authorList>
            <person name="Hu J."/>
        </authorList>
    </citation>
    <scope>NUCLEOTIDE SEQUENCE [LARGE SCALE GENOMIC DNA]</scope>
    <source>
        <strain evidence="3">cv. HFTH1</strain>
        <tissue evidence="2">Young leaf</tissue>
    </source>
</reference>
<dbReference type="PANTHER" id="PTHR33463">
    <property type="entry name" value="NB-ARC DOMAIN-CONTAINING PROTEIN-RELATED"/>
    <property type="match status" value="1"/>
</dbReference>
<keyword evidence="1" id="KW-0611">Plant defense</keyword>
<evidence type="ECO:0000256" key="1">
    <source>
        <dbReference type="ARBA" id="ARBA00022821"/>
    </source>
</evidence>
<proteinExistence type="predicted"/>
<comment type="caution">
    <text evidence="2">The sequence shown here is derived from an EMBL/GenBank/DDBJ whole genome shotgun (WGS) entry which is preliminary data.</text>
</comment>
<gene>
    <name evidence="2" type="ORF">DVH24_019677</name>
</gene>
<dbReference type="Proteomes" id="UP000290289">
    <property type="component" value="Chromosome 14"/>
</dbReference>